<keyword evidence="4" id="KW-0611">Plant defense</keyword>
<keyword evidence="6" id="KW-0175">Coiled coil</keyword>
<dbReference type="Gene3D" id="1.10.8.430">
    <property type="entry name" value="Helical domain of apoptotic protease-activating factors"/>
    <property type="match status" value="1"/>
</dbReference>
<comment type="caution">
    <text evidence="10">The sequence shown here is derived from an EMBL/GenBank/DDBJ whole genome shotgun (WGS) entry which is preliminary data.</text>
</comment>
<dbReference type="OrthoDB" id="1357022at2759"/>
<dbReference type="Gene3D" id="3.80.10.10">
    <property type="entry name" value="Ribonuclease Inhibitor"/>
    <property type="match status" value="2"/>
</dbReference>
<dbReference type="Pfam" id="PF00931">
    <property type="entry name" value="NB-ARC"/>
    <property type="match status" value="1"/>
</dbReference>
<keyword evidence="5" id="KW-0067">ATP-binding</keyword>
<dbReference type="InterPro" id="IPR042197">
    <property type="entry name" value="Apaf_helical"/>
</dbReference>
<dbReference type="Pfam" id="PF13855">
    <property type="entry name" value="LRR_8"/>
    <property type="match status" value="1"/>
</dbReference>
<organism evidence="10 11">
    <name type="scientific">Cinnamomum micranthum f. kanehirae</name>
    <dbReference type="NCBI Taxonomy" id="337451"/>
    <lineage>
        <taxon>Eukaryota</taxon>
        <taxon>Viridiplantae</taxon>
        <taxon>Streptophyta</taxon>
        <taxon>Embryophyta</taxon>
        <taxon>Tracheophyta</taxon>
        <taxon>Spermatophyta</taxon>
        <taxon>Magnoliopsida</taxon>
        <taxon>Magnoliidae</taxon>
        <taxon>Laurales</taxon>
        <taxon>Lauraceae</taxon>
        <taxon>Cinnamomum</taxon>
    </lineage>
</organism>
<evidence type="ECO:0000259" key="7">
    <source>
        <dbReference type="Pfam" id="PF00931"/>
    </source>
</evidence>
<dbReference type="AlphaFoldDB" id="A0A3S3N998"/>
<evidence type="ECO:0000259" key="9">
    <source>
        <dbReference type="Pfam" id="PF23559"/>
    </source>
</evidence>
<dbReference type="PANTHER" id="PTHR33463:SF204">
    <property type="entry name" value="NB-ARC DOMAIN-CONTAINING PROTEIN"/>
    <property type="match status" value="1"/>
</dbReference>
<dbReference type="InterPro" id="IPR001611">
    <property type="entry name" value="Leu-rich_rpt"/>
</dbReference>
<feature type="coiled-coil region" evidence="6">
    <location>
        <begin position="1"/>
        <end position="63"/>
    </location>
</feature>
<dbReference type="Pfam" id="PF23559">
    <property type="entry name" value="WHD_DRP"/>
    <property type="match status" value="1"/>
</dbReference>
<dbReference type="GO" id="GO:0006952">
    <property type="term" value="P:defense response"/>
    <property type="evidence" value="ECO:0007669"/>
    <property type="project" value="UniProtKB-KW"/>
</dbReference>
<comment type="similarity">
    <text evidence="1">Belongs to the disease resistance NB-LRR family.</text>
</comment>
<dbReference type="PANTHER" id="PTHR33463">
    <property type="entry name" value="NB-ARC DOMAIN-CONTAINING PROTEIN-RELATED"/>
    <property type="match status" value="1"/>
</dbReference>
<dbReference type="SMART" id="SM00369">
    <property type="entry name" value="LRR_TYP"/>
    <property type="match status" value="2"/>
</dbReference>
<evidence type="ECO:0000256" key="5">
    <source>
        <dbReference type="ARBA" id="ARBA00022840"/>
    </source>
</evidence>
<dbReference type="InterPro" id="IPR027417">
    <property type="entry name" value="P-loop_NTPase"/>
</dbReference>
<dbReference type="SUPFAM" id="SSF52058">
    <property type="entry name" value="L domain-like"/>
    <property type="match status" value="1"/>
</dbReference>
<dbReference type="InterPro" id="IPR058922">
    <property type="entry name" value="WHD_DRP"/>
</dbReference>
<dbReference type="EMBL" id="QPKB01000001">
    <property type="protein sequence ID" value="RWR75117.1"/>
    <property type="molecule type" value="Genomic_DNA"/>
</dbReference>
<dbReference type="FunFam" id="1.10.10.10:FF:000322">
    <property type="entry name" value="Probable disease resistance protein At1g63360"/>
    <property type="match status" value="1"/>
</dbReference>
<dbReference type="GO" id="GO:0043531">
    <property type="term" value="F:ADP binding"/>
    <property type="evidence" value="ECO:0007669"/>
    <property type="project" value="InterPro"/>
</dbReference>
<dbReference type="Pfam" id="PF23247">
    <property type="entry name" value="LRR_RPS2"/>
    <property type="match status" value="1"/>
</dbReference>
<keyword evidence="11" id="KW-1185">Reference proteome</keyword>
<evidence type="ECO:0000256" key="3">
    <source>
        <dbReference type="ARBA" id="ARBA00022737"/>
    </source>
</evidence>
<dbReference type="InterPro" id="IPR036388">
    <property type="entry name" value="WH-like_DNA-bd_sf"/>
</dbReference>
<dbReference type="Gene3D" id="1.10.10.10">
    <property type="entry name" value="Winged helix-like DNA-binding domain superfamily/Winged helix DNA-binding domain"/>
    <property type="match status" value="1"/>
</dbReference>
<dbReference type="SUPFAM" id="SSF52540">
    <property type="entry name" value="P-loop containing nucleoside triphosphate hydrolases"/>
    <property type="match status" value="1"/>
</dbReference>
<feature type="domain" description="Disease resistance protein At4g27190-like leucine-rich repeats" evidence="8">
    <location>
        <begin position="813"/>
        <end position="907"/>
    </location>
</feature>
<gene>
    <name evidence="10" type="ORF">CKAN_00348400</name>
</gene>
<feature type="domain" description="NB-ARC" evidence="7">
    <location>
        <begin position="128"/>
        <end position="287"/>
    </location>
</feature>
<dbReference type="Gene3D" id="3.40.50.300">
    <property type="entry name" value="P-loop containing nucleotide triphosphate hydrolases"/>
    <property type="match status" value="1"/>
</dbReference>
<dbReference type="FunFam" id="3.40.50.300:FF:001091">
    <property type="entry name" value="Probable disease resistance protein At1g61300"/>
    <property type="match status" value="1"/>
</dbReference>
<dbReference type="InterPro" id="IPR002182">
    <property type="entry name" value="NB-ARC"/>
</dbReference>
<dbReference type="GO" id="GO:0005524">
    <property type="term" value="F:ATP binding"/>
    <property type="evidence" value="ECO:0007669"/>
    <property type="project" value="UniProtKB-KW"/>
</dbReference>
<keyword evidence="2" id="KW-0433">Leucine-rich repeat</keyword>
<protein>
    <submittedName>
        <fullName evidence="10">Putative disease resistance protein isoform X1</fullName>
    </submittedName>
</protein>
<evidence type="ECO:0000256" key="1">
    <source>
        <dbReference type="ARBA" id="ARBA00008894"/>
    </source>
</evidence>
<evidence type="ECO:0000313" key="11">
    <source>
        <dbReference type="Proteomes" id="UP000283530"/>
    </source>
</evidence>
<dbReference type="Proteomes" id="UP000283530">
    <property type="component" value="Unassembled WGS sequence"/>
</dbReference>
<evidence type="ECO:0000256" key="4">
    <source>
        <dbReference type="ARBA" id="ARBA00022821"/>
    </source>
</evidence>
<accession>A0A3S3N998</accession>
<proteinExistence type="inferred from homology"/>
<evidence type="ECO:0000313" key="10">
    <source>
        <dbReference type="EMBL" id="RWR75117.1"/>
    </source>
</evidence>
<evidence type="ECO:0000259" key="8">
    <source>
        <dbReference type="Pfam" id="PF23247"/>
    </source>
</evidence>
<keyword evidence="5" id="KW-0547">Nucleotide-binding</keyword>
<feature type="domain" description="Disease resistance protein winged helix" evidence="9">
    <location>
        <begin position="375"/>
        <end position="445"/>
    </location>
</feature>
<name>A0A3S3N998_9MAGN</name>
<dbReference type="InterPro" id="IPR003591">
    <property type="entry name" value="Leu-rich_rpt_typical-subtyp"/>
</dbReference>
<dbReference type="InterPro" id="IPR032675">
    <property type="entry name" value="LRR_dom_sf"/>
</dbReference>
<keyword evidence="3" id="KW-0677">Repeat</keyword>
<sequence>MSELRRKRDQLIEEARDITMELSIAKLNGEKPRNIVINWLNQVEDMEKEVREIEKKLREQNRCWKGLMPDYNMISEISKMASSLTTEGEKLLAERGKLGKRLTFENLVLAQGRLPTSRIQGYTMNKKKDDILECILSKDQNIGIIGIHGMAGTGKTSIMKNINNHLIESKKFDDIIWVNVPQDSDGDNLQMKIAKKLQIDLKGDDEVKQSKILEALTLRNQVLLILDDMWDEVCLDDIGIPHPSETNGCKIVLTTRRQEVCEAMGAHTVKVETLCRNESWELFKSSMGNVELLPEVEDVAKLVAEECCGLPLAILTVGKAMFGETRVRIWERTLKKLREAKLEEQGMDRVFKILEFSYTQLKKPIVKSCFLYCSLYPEDYEIPTVELIDYWLCEGLIDEQETRKDGVDEGHVVLKELIKSSMLELSQSGGNYERVRMHDLIRDLAIRITRKNGPKSIINAGVQSEDLPTDWPEDAERISLMHSHIENLLDEPKCSKLSTLLLQKTHLNAIPESYFTQMCLLKVLDLSGTNIESLPESISNLKNLRALLLRNCGLLKEVSSLSKLDQLRLLDLSETSIQELPAGMIAMVQLQCLNLNGTRKLHLFPAGIISNLSRLEELTMCRSGWTWSEMEGEGATIDEIMNSSSKLVNLDIGFKDLSNFLCYINSGKWRILKSFRLGIGSRNLEMDSTSQQNFIVEINDCYLIDLILGENSLLIPKNTKWLNITYCRMICLCHFTCLLSNTELKGCHIYKCNEMEFLMAESEEECDKQFLKVKGEEARSEMLVRMEKREATRERVLLPNLKYLIIQSAFLLRDLCRGIPSQDAFKNLESLQVDDCNNLKYLFPARLLQQLRSLKHVEVLSCSEMEEIVREEEEMKEARNDDKNTMELSQLQSLKMRRLQKLKSICSSVLTCKREEEEIEEARNDDKNSMELSQLQSLKMWSLPKLKSICSGVLTCNALETVDVQGCPELKKLPFSVHNLPCALRKIIGGDEWWNALKCNDSKTKDYFQLFHECP</sequence>
<evidence type="ECO:0000256" key="2">
    <source>
        <dbReference type="ARBA" id="ARBA00022614"/>
    </source>
</evidence>
<dbReference type="InterPro" id="IPR050905">
    <property type="entry name" value="Plant_NBS-LRR"/>
</dbReference>
<dbReference type="PRINTS" id="PR00364">
    <property type="entry name" value="DISEASERSIST"/>
</dbReference>
<evidence type="ECO:0000256" key="6">
    <source>
        <dbReference type="SAM" id="Coils"/>
    </source>
</evidence>
<reference evidence="10 11" key="1">
    <citation type="journal article" date="2019" name="Nat. Plants">
        <title>Stout camphor tree genome fills gaps in understanding of flowering plant genome evolution.</title>
        <authorList>
            <person name="Chaw S.M."/>
            <person name="Liu Y.C."/>
            <person name="Wu Y.W."/>
            <person name="Wang H.Y."/>
            <person name="Lin C.I."/>
            <person name="Wu C.S."/>
            <person name="Ke H.M."/>
            <person name="Chang L.Y."/>
            <person name="Hsu C.Y."/>
            <person name="Yang H.T."/>
            <person name="Sudianto E."/>
            <person name="Hsu M.H."/>
            <person name="Wu K.P."/>
            <person name="Wang L.N."/>
            <person name="Leebens-Mack J.H."/>
            <person name="Tsai I.J."/>
        </authorList>
    </citation>
    <scope>NUCLEOTIDE SEQUENCE [LARGE SCALE GENOMIC DNA]</scope>
    <source>
        <strain evidence="11">cv. Chaw 1501</strain>
        <tissue evidence="10">Young leaves</tissue>
    </source>
</reference>
<dbReference type="InterPro" id="IPR057135">
    <property type="entry name" value="At4g27190-like_LRR"/>
</dbReference>